<proteinExistence type="predicted"/>
<dbReference type="RefSeq" id="WP_183896896.1">
    <property type="nucleotide sequence ID" value="NZ_JACIDV010000008.1"/>
</dbReference>
<gene>
    <name evidence="2" type="ORF">GGQ73_002970</name>
</gene>
<evidence type="ECO:0000313" key="3">
    <source>
        <dbReference type="Proteomes" id="UP000565286"/>
    </source>
</evidence>
<dbReference type="EMBL" id="JACIDV010000008">
    <property type="protein sequence ID" value="MBB3947006.1"/>
    <property type="molecule type" value="Genomic_DNA"/>
</dbReference>
<evidence type="ECO:0000313" key="2">
    <source>
        <dbReference type="EMBL" id="MBB3947006.1"/>
    </source>
</evidence>
<comment type="caution">
    <text evidence="2">The sequence shown here is derived from an EMBL/GenBank/DDBJ whole genome shotgun (WGS) entry which is preliminary data.</text>
</comment>
<organism evidence="2 3">
    <name type="scientific">Rhizobium skierniewicense</name>
    <dbReference type="NCBI Taxonomy" id="984260"/>
    <lineage>
        <taxon>Bacteria</taxon>
        <taxon>Pseudomonadati</taxon>
        <taxon>Pseudomonadota</taxon>
        <taxon>Alphaproteobacteria</taxon>
        <taxon>Hyphomicrobiales</taxon>
        <taxon>Rhizobiaceae</taxon>
        <taxon>Rhizobium/Agrobacterium group</taxon>
        <taxon>Rhizobium</taxon>
    </lineage>
</organism>
<evidence type="ECO:0000259" key="1">
    <source>
        <dbReference type="Pfam" id="PF21834"/>
    </source>
</evidence>
<dbReference type="AlphaFoldDB" id="A0A7W6C909"/>
<keyword evidence="3" id="KW-1185">Reference proteome</keyword>
<sequence>MPRYFFHVREADTLSIDFEGAVLSGDDQAIREALQAARETLAEKIIFGDIISHTSFEVVRADGHLIAVIPVSSVLRFQ</sequence>
<reference evidence="2 3" key="1">
    <citation type="submission" date="2020-08" db="EMBL/GenBank/DDBJ databases">
        <title>Genomic Encyclopedia of Type Strains, Phase IV (KMG-IV): sequencing the most valuable type-strain genomes for metagenomic binning, comparative biology and taxonomic classification.</title>
        <authorList>
            <person name="Goeker M."/>
        </authorList>
    </citation>
    <scope>NUCLEOTIDE SEQUENCE [LARGE SCALE GENOMIC DNA]</scope>
    <source>
        <strain evidence="2 3">DSM 26438</strain>
    </source>
</reference>
<dbReference type="InterPro" id="IPR054189">
    <property type="entry name" value="DUF6894"/>
</dbReference>
<dbReference type="Proteomes" id="UP000565286">
    <property type="component" value="Unassembled WGS sequence"/>
</dbReference>
<feature type="domain" description="DUF6894" evidence="1">
    <location>
        <begin position="3"/>
        <end position="71"/>
    </location>
</feature>
<protein>
    <submittedName>
        <fullName evidence="2">Flavin-binding protein dodecin</fullName>
    </submittedName>
</protein>
<dbReference type="Pfam" id="PF21834">
    <property type="entry name" value="DUF6894"/>
    <property type="match status" value="1"/>
</dbReference>
<accession>A0A7W6C909</accession>
<name>A0A7W6C909_9HYPH</name>